<name>A0A4T0FV72_9BASI</name>
<dbReference type="InterPro" id="IPR013320">
    <property type="entry name" value="ConA-like_dom_sf"/>
</dbReference>
<evidence type="ECO:0000313" key="2">
    <source>
        <dbReference type="EMBL" id="TIA92558.1"/>
    </source>
</evidence>
<dbReference type="Gene3D" id="2.60.120.920">
    <property type="match status" value="1"/>
</dbReference>
<gene>
    <name evidence="2" type="ORF">E3P99_00553</name>
</gene>
<dbReference type="PROSITE" id="PS50188">
    <property type="entry name" value="B302_SPRY"/>
    <property type="match status" value="1"/>
</dbReference>
<dbReference type="SMART" id="SM00449">
    <property type="entry name" value="SPRY"/>
    <property type="match status" value="1"/>
</dbReference>
<sequence>MNERRWVNPIPGLPITRRVQPQRRTPISRPPRTNALRSLADTSQQFMTTAPFNQLPVKHSDSDEAINPVNSYIPPYLQLSSTHHQLPLLPSKLDIKNCRPSKLDLSDSDSTVTYAGPADGNEKDAATVRANEPVPRSSGIYYLEFDIINRGDKGYISIGYGNQQFKLTRLPGWEPCSWGYHGDDGCFFAQASDGVKFGPEYSTTSGCVIGMGFDFTQNKSFYTVDGTFIAYAPEPLPTTQMCPEIYPSIGLRSDNESVSVNFGLNAHKPFRFDIEGYVKRKKWDVIAHEIDNCKVDWRVDNEHRSVEFVETPQEMRNVLGDRYTYGDGDDDLSMPMGELVMEYLVHSSYAQSARAFNDSLSREKKADKTPIAHRSVGMEIDNSHADWLESLDEAASACRGTHNAILAGDIELALSEIRARWPAVLVDNQALTFELFLRKFVELAIRAHSVGSTQAGEAQEIRDAGGDEDMEMLQSPVFPPQIPPLELPHPDLMRSPSPAPHLNPLDRALAAGRALQAKYPPQVFPEFQERMRVAFALVAHDNIEHAPQQSLDLLDVNERQRLWEAVEMAINEAEGKPLQSALELVVRQAGATVSQSALMGDGKAAYIDIEDYIA</sequence>
<accession>A0A4T0FV72</accession>
<dbReference type="OrthoDB" id="25503at2759"/>
<dbReference type="InterPro" id="IPR003877">
    <property type="entry name" value="SPRY_dom"/>
</dbReference>
<dbReference type="AlphaFoldDB" id="A0A4T0FV72"/>
<dbReference type="SUPFAM" id="SSF49899">
    <property type="entry name" value="Concanavalin A-like lectins/glucanases"/>
    <property type="match status" value="1"/>
</dbReference>
<protein>
    <recommendedName>
        <fullName evidence="1">B30.2/SPRY domain-containing protein</fullName>
    </recommendedName>
</protein>
<dbReference type="InterPro" id="IPR043136">
    <property type="entry name" value="B30.2/SPRY_sf"/>
</dbReference>
<dbReference type="Pfam" id="PF10607">
    <property type="entry name" value="CTLH"/>
    <property type="match status" value="1"/>
</dbReference>
<comment type="caution">
    <text evidence="2">The sequence shown here is derived from an EMBL/GenBank/DDBJ whole genome shotgun (WGS) entry which is preliminary data.</text>
</comment>
<evidence type="ECO:0000259" key="1">
    <source>
        <dbReference type="PROSITE" id="PS50188"/>
    </source>
</evidence>
<keyword evidence="3" id="KW-1185">Reference proteome</keyword>
<dbReference type="SMART" id="SM00757">
    <property type="entry name" value="CRA"/>
    <property type="match status" value="1"/>
</dbReference>
<dbReference type="Pfam" id="PF00622">
    <property type="entry name" value="SPRY"/>
    <property type="match status" value="1"/>
</dbReference>
<dbReference type="EMBL" id="SPNW01000006">
    <property type="protein sequence ID" value="TIA92558.1"/>
    <property type="molecule type" value="Genomic_DNA"/>
</dbReference>
<dbReference type="InterPro" id="IPR024964">
    <property type="entry name" value="CTLH/CRA"/>
</dbReference>
<dbReference type="InterPro" id="IPR050618">
    <property type="entry name" value="Ubq-SigPath_Reg"/>
</dbReference>
<dbReference type="InterPro" id="IPR001870">
    <property type="entry name" value="B30.2/SPRY"/>
</dbReference>
<dbReference type="PANTHER" id="PTHR12864">
    <property type="entry name" value="RAN BINDING PROTEIN 9-RELATED"/>
    <property type="match status" value="1"/>
</dbReference>
<dbReference type="InterPro" id="IPR013144">
    <property type="entry name" value="CRA_dom"/>
</dbReference>
<organism evidence="2 3">
    <name type="scientific">Wallemia hederae</name>
    <dbReference type="NCBI Taxonomy" id="1540922"/>
    <lineage>
        <taxon>Eukaryota</taxon>
        <taxon>Fungi</taxon>
        <taxon>Dikarya</taxon>
        <taxon>Basidiomycota</taxon>
        <taxon>Wallemiomycotina</taxon>
        <taxon>Wallemiomycetes</taxon>
        <taxon>Wallemiales</taxon>
        <taxon>Wallemiaceae</taxon>
        <taxon>Wallemia</taxon>
    </lineage>
</organism>
<proteinExistence type="predicted"/>
<dbReference type="Proteomes" id="UP000310189">
    <property type="component" value="Unassembled WGS sequence"/>
</dbReference>
<evidence type="ECO:0000313" key="3">
    <source>
        <dbReference type="Proteomes" id="UP000310189"/>
    </source>
</evidence>
<reference evidence="2 3" key="1">
    <citation type="submission" date="2019-03" db="EMBL/GenBank/DDBJ databases">
        <title>Sequencing 23 genomes of Wallemia ichthyophaga.</title>
        <authorList>
            <person name="Gostincar C."/>
        </authorList>
    </citation>
    <scope>NUCLEOTIDE SEQUENCE [LARGE SCALE GENOMIC DNA]</scope>
    <source>
        <strain evidence="2 3">EXF-5753</strain>
    </source>
</reference>
<feature type="domain" description="B30.2/SPRY" evidence="1">
    <location>
        <begin position="71"/>
        <end position="267"/>
    </location>
</feature>